<evidence type="ECO:0000256" key="6">
    <source>
        <dbReference type="ARBA" id="ARBA00023136"/>
    </source>
</evidence>
<evidence type="ECO:0000256" key="1">
    <source>
        <dbReference type="ARBA" id="ARBA00004651"/>
    </source>
</evidence>
<evidence type="ECO:0000256" key="2">
    <source>
        <dbReference type="ARBA" id="ARBA00022475"/>
    </source>
</evidence>
<evidence type="ECO:0000256" key="3">
    <source>
        <dbReference type="ARBA" id="ARBA00022679"/>
    </source>
</evidence>
<accession>A0ABZ0WPL1</accession>
<evidence type="ECO:0000256" key="4">
    <source>
        <dbReference type="ARBA" id="ARBA00022692"/>
    </source>
</evidence>
<feature type="transmembrane region" description="Helical" evidence="8">
    <location>
        <begin position="395"/>
        <end position="411"/>
    </location>
</feature>
<keyword evidence="4 8" id="KW-0812">Transmembrane</keyword>
<comment type="similarity">
    <text evidence="7">Belongs to the glycosyltransferase 87 family.</text>
</comment>
<evidence type="ECO:0000313" key="9">
    <source>
        <dbReference type="EMBL" id="WQD79234.1"/>
    </source>
</evidence>
<dbReference type="EMBL" id="CP139965">
    <property type="protein sequence ID" value="WQD79234.1"/>
    <property type="molecule type" value="Genomic_DNA"/>
</dbReference>
<gene>
    <name evidence="9" type="ORF">U0042_05900</name>
</gene>
<feature type="transmembrane region" description="Helical" evidence="8">
    <location>
        <begin position="297"/>
        <end position="317"/>
    </location>
</feature>
<evidence type="ECO:0000256" key="7">
    <source>
        <dbReference type="ARBA" id="ARBA00024033"/>
    </source>
</evidence>
<keyword evidence="6 8" id="KW-0472">Membrane</keyword>
<evidence type="ECO:0000256" key="5">
    <source>
        <dbReference type="ARBA" id="ARBA00022989"/>
    </source>
</evidence>
<sequence>MKPLARHALSPAWNRPLVELPVAGPRRRPHWLGLRRVRIYAAAVLACQLLFAGIYLYRLYVLRHPGLSPLALDFLPTWSASWLALHGHGCEAWQLDRLAVIEQGVVPSLRETGGQLPWLYPPFALLLMQPVALLPYPVAAVVWSVGTGLCFVAAIRAIVPRGDAVFLVAAFPAALLAAAMGQSSLLTAALAATGLTLLRRRPVVAGICFGMLFIKPHLALLFPLALLCSRAWRALAALLATVGTLFVLGVIAFGADALSSFVANVGMMARYVQNGPAPFARMPTFFAMAKLLHSPSAIAYAAQGASALLAASIVVLAWTRESAYGLRAAALVGASLLVSPYLYDYDLTWYAVFAAWLARHALAHGWRAGERECLAALWLMPLAGLLVVSRAPLQFVPLVTLAAWGLVVARMQRERRESPCLPVTDDAGLRRRRWP</sequence>
<dbReference type="Proteomes" id="UP001325479">
    <property type="component" value="Chromosome"/>
</dbReference>
<keyword evidence="5 8" id="KW-1133">Transmembrane helix</keyword>
<reference evidence="9 10" key="1">
    <citation type="submission" date="2023-12" db="EMBL/GenBank/DDBJ databases">
        <title>Genome sequencing and assembly of bacterial species from a model synthetic community.</title>
        <authorList>
            <person name="Hogle S.L."/>
        </authorList>
    </citation>
    <scope>NUCLEOTIDE SEQUENCE [LARGE SCALE GENOMIC DNA]</scope>
    <source>
        <strain evidence="9 10">HAMBI 2494</strain>
    </source>
</reference>
<comment type="subcellular location">
    <subcellularLocation>
        <location evidence="1">Cell membrane</location>
        <topology evidence="1">Multi-pass membrane protein</topology>
    </subcellularLocation>
</comment>
<keyword evidence="9" id="KW-0328">Glycosyltransferase</keyword>
<keyword evidence="3 9" id="KW-0808">Transferase</keyword>
<feature type="transmembrane region" description="Helical" evidence="8">
    <location>
        <begin position="234"/>
        <end position="255"/>
    </location>
</feature>
<dbReference type="RefSeq" id="WP_232833632.1">
    <property type="nucleotide sequence ID" value="NZ_CP139965.1"/>
</dbReference>
<organism evidence="9 10">
    <name type="scientific">Paraburkholderia kururiensis</name>
    <dbReference type="NCBI Taxonomy" id="984307"/>
    <lineage>
        <taxon>Bacteria</taxon>
        <taxon>Pseudomonadati</taxon>
        <taxon>Pseudomonadota</taxon>
        <taxon>Betaproteobacteria</taxon>
        <taxon>Burkholderiales</taxon>
        <taxon>Burkholderiaceae</taxon>
        <taxon>Paraburkholderia</taxon>
    </lineage>
</organism>
<feature type="transmembrane region" description="Helical" evidence="8">
    <location>
        <begin position="324"/>
        <end position="343"/>
    </location>
</feature>
<name>A0ABZ0WPL1_9BURK</name>
<dbReference type="Pfam" id="PF09594">
    <property type="entry name" value="GT87"/>
    <property type="match status" value="1"/>
</dbReference>
<keyword evidence="2" id="KW-1003">Cell membrane</keyword>
<feature type="transmembrane region" description="Helical" evidence="8">
    <location>
        <begin position="37"/>
        <end position="57"/>
    </location>
</feature>
<dbReference type="GO" id="GO:0016757">
    <property type="term" value="F:glycosyltransferase activity"/>
    <property type="evidence" value="ECO:0007669"/>
    <property type="project" value="UniProtKB-KW"/>
</dbReference>
<feature type="transmembrane region" description="Helical" evidence="8">
    <location>
        <begin position="203"/>
        <end position="227"/>
    </location>
</feature>
<dbReference type="InterPro" id="IPR018584">
    <property type="entry name" value="GT87"/>
</dbReference>
<evidence type="ECO:0000256" key="8">
    <source>
        <dbReference type="SAM" id="Phobius"/>
    </source>
</evidence>
<proteinExistence type="inferred from homology"/>
<feature type="transmembrane region" description="Helical" evidence="8">
    <location>
        <begin position="136"/>
        <end position="159"/>
    </location>
</feature>
<dbReference type="EC" id="2.4.-.-" evidence="9"/>
<evidence type="ECO:0000313" key="10">
    <source>
        <dbReference type="Proteomes" id="UP001325479"/>
    </source>
</evidence>
<protein>
    <submittedName>
        <fullName evidence="9">Glycosyltransferase family 87 protein</fullName>
        <ecNumber evidence="9">2.4.-.-</ecNumber>
    </submittedName>
</protein>
<feature type="transmembrane region" description="Helical" evidence="8">
    <location>
        <begin position="166"/>
        <end position="191"/>
    </location>
</feature>
<keyword evidence="10" id="KW-1185">Reference proteome</keyword>